<dbReference type="EMBL" id="SAYU02000087">
    <property type="protein sequence ID" value="NHA69966.1"/>
    <property type="molecule type" value="Genomic_DNA"/>
</dbReference>
<dbReference type="Proteomes" id="UP000287866">
    <property type="component" value="Unassembled WGS sequence"/>
</dbReference>
<protein>
    <submittedName>
        <fullName evidence="3">CHAP domain-containing protein</fullName>
    </submittedName>
</protein>
<reference evidence="3" key="1">
    <citation type="submission" date="2020-03" db="EMBL/GenBank/DDBJ databases">
        <title>Phycicoccus flavus sp. nov., a novel endophytic actinobacterium isolated from branch of Kandelia candel.</title>
        <authorList>
            <person name="Tuo L."/>
        </authorList>
    </citation>
    <scope>NUCLEOTIDE SEQUENCE</scope>
    <source>
        <strain evidence="3">CMS6Z-2</strain>
    </source>
</reference>
<name>A0A8T6R7W7_9MICO</name>
<sequence>MRKAYRALSDPLSSAHTVLAGDAHEGLAAMRRLLAILFGAAVLVVSAPSTSVAADCSSSGFSCAGGGYSASPSTWAETYYGWTAAQTLGWVGFDGHNCTRYAAYRLAKNGVADPRRSYGMASQWNENVSAIYGASKVNATPAVGSIAQWEAAPWNGNSGHVAYVESVGATEITITEDSWGGGTSRRNVSRSGTGHPDSYLHIKDVPQGTTSNTSSGQVAVRSDGLAVFFRGTDGRLWNAWHTSTGWHVAGIGGSVASGSGVSVRSDGMAVFFRGTDGRLWNAWHTSTGWHVAGIGGSVASGSGVSVRSDG</sequence>
<evidence type="ECO:0000259" key="2">
    <source>
        <dbReference type="PROSITE" id="PS50911"/>
    </source>
</evidence>
<evidence type="ECO:0000313" key="3">
    <source>
        <dbReference type="EMBL" id="NHA69966.1"/>
    </source>
</evidence>
<dbReference type="InterPro" id="IPR038765">
    <property type="entry name" value="Papain-like_cys_pep_sf"/>
</dbReference>
<dbReference type="InterPro" id="IPR007921">
    <property type="entry name" value="CHAP_dom"/>
</dbReference>
<evidence type="ECO:0000256" key="1">
    <source>
        <dbReference type="SAM" id="MobiDB-lite"/>
    </source>
</evidence>
<evidence type="ECO:0000313" key="4">
    <source>
        <dbReference type="Proteomes" id="UP000287866"/>
    </source>
</evidence>
<dbReference type="AlphaFoldDB" id="A0A8T6R7W7"/>
<feature type="region of interest" description="Disordered" evidence="1">
    <location>
        <begin position="178"/>
        <end position="198"/>
    </location>
</feature>
<feature type="non-terminal residue" evidence="3">
    <location>
        <position position="310"/>
    </location>
</feature>
<proteinExistence type="predicted"/>
<dbReference type="Gene3D" id="3.90.1720.10">
    <property type="entry name" value="endopeptidase domain like (from Nostoc punctiforme)"/>
    <property type="match status" value="1"/>
</dbReference>
<gene>
    <name evidence="3" type="ORF">EPD83_018185</name>
</gene>
<dbReference type="SUPFAM" id="SSF89372">
    <property type="entry name" value="Fucose-specific lectin"/>
    <property type="match status" value="1"/>
</dbReference>
<organism evidence="3 4">
    <name type="scientific">Phycicoccus flavus</name>
    <dbReference type="NCBI Taxonomy" id="2502783"/>
    <lineage>
        <taxon>Bacteria</taxon>
        <taxon>Bacillati</taxon>
        <taxon>Actinomycetota</taxon>
        <taxon>Actinomycetes</taxon>
        <taxon>Micrococcales</taxon>
        <taxon>Intrasporangiaceae</taxon>
        <taxon>Phycicoccus</taxon>
    </lineage>
</organism>
<feature type="domain" description="Peptidase C51" evidence="2">
    <location>
        <begin position="73"/>
        <end position="201"/>
    </location>
</feature>
<comment type="caution">
    <text evidence="3">The sequence shown here is derived from an EMBL/GenBank/DDBJ whole genome shotgun (WGS) entry which is preliminary data.</text>
</comment>
<dbReference type="Pfam" id="PF05257">
    <property type="entry name" value="CHAP"/>
    <property type="match status" value="1"/>
</dbReference>
<dbReference type="PROSITE" id="PS50911">
    <property type="entry name" value="CHAP"/>
    <property type="match status" value="1"/>
</dbReference>
<dbReference type="SUPFAM" id="SSF54001">
    <property type="entry name" value="Cysteine proteinases"/>
    <property type="match status" value="1"/>
</dbReference>
<accession>A0A8T6R7W7</accession>
<keyword evidence="4" id="KW-1185">Reference proteome</keyword>